<dbReference type="GO" id="GO:0004521">
    <property type="term" value="F:RNA endonuclease activity"/>
    <property type="evidence" value="ECO:0007669"/>
    <property type="project" value="TreeGrafter"/>
</dbReference>
<dbReference type="SUPFAM" id="SSF56281">
    <property type="entry name" value="Metallo-hydrolase/oxidoreductase"/>
    <property type="match status" value="1"/>
</dbReference>
<feature type="domain" description="Beta-Casp" evidence="3">
    <location>
        <begin position="244"/>
        <end position="375"/>
    </location>
</feature>
<dbReference type="InterPro" id="IPR011108">
    <property type="entry name" value="RMMBL"/>
</dbReference>
<dbReference type="EMBL" id="CACVAY010000149">
    <property type="protein sequence ID" value="CAA6828551.1"/>
    <property type="molecule type" value="Genomic_DNA"/>
</dbReference>
<protein>
    <submittedName>
        <fullName evidence="4">Metallo-beta-lactamase family protein, RNA-specific</fullName>
    </submittedName>
</protein>
<proteinExistence type="predicted"/>
<dbReference type="Gene3D" id="3.60.15.10">
    <property type="entry name" value="Ribonuclease Z/Hydroxyacylglutathione hydrolase-like"/>
    <property type="match status" value="1"/>
</dbReference>
<dbReference type="Gene3D" id="3.40.50.10890">
    <property type="match status" value="1"/>
</dbReference>
<gene>
    <name evidence="4" type="ORF">HELGO_WM9356</name>
</gene>
<evidence type="ECO:0000256" key="1">
    <source>
        <dbReference type="ARBA" id="ARBA00022801"/>
    </source>
</evidence>
<dbReference type="Pfam" id="PF07521">
    <property type="entry name" value="RMMBL"/>
    <property type="match status" value="1"/>
</dbReference>
<evidence type="ECO:0000259" key="2">
    <source>
        <dbReference type="SMART" id="SM00849"/>
    </source>
</evidence>
<dbReference type="InterPro" id="IPR050698">
    <property type="entry name" value="MBL"/>
</dbReference>
<dbReference type="PANTHER" id="PTHR11203">
    <property type="entry name" value="CLEAVAGE AND POLYADENYLATION SPECIFICITY FACTOR FAMILY MEMBER"/>
    <property type="match status" value="1"/>
</dbReference>
<organism evidence="4">
    <name type="scientific">uncultured Thiotrichaceae bacterium</name>
    <dbReference type="NCBI Taxonomy" id="298394"/>
    <lineage>
        <taxon>Bacteria</taxon>
        <taxon>Pseudomonadati</taxon>
        <taxon>Pseudomonadota</taxon>
        <taxon>Gammaproteobacteria</taxon>
        <taxon>Thiotrichales</taxon>
        <taxon>Thiotrichaceae</taxon>
        <taxon>environmental samples</taxon>
    </lineage>
</organism>
<keyword evidence="1" id="KW-0378">Hydrolase</keyword>
<dbReference type="AlphaFoldDB" id="A0A6S6UDT1"/>
<dbReference type="InterPro" id="IPR036866">
    <property type="entry name" value="RibonucZ/Hydroxyglut_hydro"/>
</dbReference>
<feature type="domain" description="Metallo-beta-lactamase" evidence="2">
    <location>
        <begin position="16"/>
        <end position="208"/>
    </location>
</feature>
<dbReference type="SMART" id="SM01027">
    <property type="entry name" value="Beta-Casp"/>
    <property type="match status" value="1"/>
</dbReference>
<evidence type="ECO:0000313" key="4">
    <source>
        <dbReference type="EMBL" id="CAA6828551.1"/>
    </source>
</evidence>
<dbReference type="CDD" id="cd16295">
    <property type="entry name" value="TTHA0252-CPSF-like_MBL-fold"/>
    <property type="match status" value="1"/>
</dbReference>
<dbReference type="Pfam" id="PF10996">
    <property type="entry name" value="Beta-Casp"/>
    <property type="match status" value="1"/>
</dbReference>
<dbReference type="InterPro" id="IPR022712">
    <property type="entry name" value="Beta_Casp"/>
</dbReference>
<name>A0A6S6UDT1_9GAMM</name>
<evidence type="ECO:0000259" key="3">
    <source>
        <dbReference type="SMART" id="SM01027"/>
    </source>
</evidence>
<dbReference type="SMART" id="SM00849">
    <property type="entry name" value="Lactamase_B"/>
    <property type="match status" value="1"/>
</dbReference>
<dbReference type="GO" id="GO:0016787">
    <property type="term" value="F:hydrolase activity"/>
    <property type="evidence" value="ECO:0007669"/>
    <property type="project" value="UniProtKB-KW"/>
</dbReference>
<dbReference type="PANTHER" id="PTHR11203:SF37">
    <property type="entry name" value="INTEGRATOR COMPLEX SUBUNIT 11"/>
    <property type="match status" value="1"/>
</dbReference>
<accession>A0A6S6UDT1</accession>
<reference evidence="4" key="1">
    <citation type="submission" date="2020-01" db="EMBL/GenBank/DDBJ databases">
        <authorList>
            <person name="Meier V. D."/>
            <person name="Meier V D."/>
        </authorList>
    </citation>
    <scope>NUCLEOTIDE SEQUENCE</scope>
    <source>
        <strain evidence="4">HLG_WM_MAG_07</strain>
    </source>
</reference>
<dbReference type="InterPro" id="IPR001279">
    <property type="entry name" value="Metallo-B-lactamas"/>
</dbReference>
<sequence length="458" mass="51429">MNYPQISHHGAVTGVTGSCHELKLTTNESVLIDCGIFQGSDYSPHGKADAHHLELDFPIDNVKALILTHCHIDHAGRIPWLIAAGFDGPIYCSHPTSKLLPVMLADAAKIGITRDNRIIEKLIDRVESLVQPINFNTWLSITESLRIRLQRAGHILGSAYVECEVNNDADKRIIFSGDLGAPHAPLLPAAKSPQQCHTLVIESTYGHKRHDDRTKRQERLRNVIEHCFRNQGAVLIPAFSLGRTQELMYEFEQIIHENTEQWHNIDIVLDSPLAGRITNVYRELRPYWDDEAQDTLAEGRYPLTYKQVICVETHDQHKKMVKFLSKTARPTVVISASGMCNGGRITDYLKTLLPDKRTDIIFTGYQARGSIGRQILKYGPKHGFVEIDEERISINANVHLIGGYSAHADQQDLLDFAMNIGQGPNDIRIVHGDDDAKQTLKQKMEDEVPSATVSIPRK</sequence>
<dbReference type="Pfam" id="PF00753">
    <property type="entry name" value="Lactamase_B"/>
    <property type="match status" value="1"/>
</dbReference>